<evidence type="ECO:0000256" key="2">
    <source>
        <dbReference type="SAM" id="SignalP"/>
    </source>
</evidence>
<gene>
    <name evidence="3" type="ORF">EDD36DRAFT_15632</name>
</gene>
<proteinExistence type="predicted"/>
<dbReference type="AlphaFoldDB" id="A0AAN6E6D0"/>
<feature type="region of interest" description="Disordered" evidence="1">
    <location>
        <begin position="36"/>
        <end position="61"/>
    </location>
</feature>
<evidence type="ECO:0000256" key="1">
    <source>
        <dbReference type="SAM" id="MobiDB-lite"/>
    </source>
</evidence>
<keyword evidence="4" id="KW-1185">Reference proteome</keyword>
<feature type="signal peptide" evidence="2">
    <location>
        <begin position="1"/>
        <end position="20"/>
    </location>
</feature>
<evidence type="ECO:0000313" key="3">
    <source>
        <dbReference type="EMBL" id="KAI1617914.1"/>
    </source>
</evidence>
<dbReference type="Proteomes" id="UP001203852">
    <property type="component" value="Unassembled WGS sequence"/>
</dbReference>
<comment type="caution">
    <text evidence="3">The sequence shown here is derived from an EMBL/GenBank/DDBJ whole genome shotgun (WGS) entry which is preliminary data.</text>
</comment>
<dbReference type="EMBL" id="MU404350">
    <property type="protein sequence ID" value="KAI1617914.1"/>
    <property type="molecule type" value="Genomic_DNA"/>
</dbReference>
<accession>A0AAN6E6D0</accession>
<organism evidence="3 4">
    <name type="scientific">Exophiala viscosa</name>
    <dbReference type="NCBI Taxonomy" id="2486360"/>
    <lineage>
        <taxon>Eukaryota</taxon>
        <taxon>Fungi</taxon>
        <taxon>Dikarya</taxon>
        <taxon>Ascomycota</taxon>
        <taxon>Pezizomycotina</taxon>
        <taxon>Eurotiomycetes</taxon>
        <taxon>Chaetothyriomycetidae</taxon>
        <taxon>Chaetothyriales</taxon>
        <taxon>Herpotrichiellaceae</taxon>
        <taxon>Exophiala</taxon>
    </lineage>
</organism>
<name>A0AAN6E6D0_9EURO</name>
<evidence type="ECO:0008006" key="5">
    <source>
        <dbReference type="Google" id="ProtNLM"/>
    </source>
</evidence>
<sequence>MCCVGHFVLAELRTLPLASAVTSPWSRALSSPLTVLPPQSLEPSRSCTSRPGADDSSLELVGSHTTFATTRSGYRYDNLVVPRQP</sequence>
<reference evidence="3" key="1">
    <citation type="journal article" date="2022" name="bioRxiv">
        <title>Deciphering the potential niche of two novel black yeast fungi from a biological soil crust based on their genomes, phenotypes, and melanin regulation.</title>
        <authorList>
            <consortium name="DOE Joint Genome Institute"/>
            <person name="Carr E.C."/>
            <person name="Barton Q."/>
            <person name="Grambo S."/>
            <person name="Sullivan M."/>
            <person name="Renfro C.M."/>
            <person name="Kuo A."/>
            <person name="Pangilinan J."/>
            <person name="Lipzen A."/>
            <person name="Keymanesh K."/>
            <person name="Savage E."/>
            <person name="Barry K."/>
            <person name="Grigoriev I.V."/>
            <person name="Riekhof W.R."/>
            <person name="Harris S.S."/>
        </authorList>
    </citation>
    <scope>NUCLEOTIDE SEQUENCE</scope>
    <source>
        <strain evidence="3">JF 03-4F</strain>
    </source>
</reference>
<keyword evidence="2" id="KW-0732">Signal</keyword>
<feature type="chain" id="PRO_5042865686" description="Secreted protein" evidence="2">
    <location>
        <begin position="21"/>
        <end position="85"/>
    </location>
</feature>
<protein>
    <recommendedName>
        <fullName evidence="5">Secreted protein</fullName>
    </recommendedName>
</protein>
<evidence type="ECO:0000313" key="4">
    <source>
        <dbReference type="Proteomes" id="UP001203852"/>
    </source>
</evidence>